<dbReference type="NCBIfam" id="NF001138">
    <property type="entry name" value="PRK00143.1"/>
    <property type="match status" value="1"/>
</dbReference>
<evidence type="ECO:0000256" key="3">
    <source>
        <dbReference type="ARBA" id="ARBA00011953"/>
    </source>
</evidence>
<evidence type="ECO:0000256" key="8">
    <source>
        <dbReference type="ARBA" id="ARBA00022840"/>
    </source>
</evidence>
<dbReference type="RefSeq" id="XP_002734665.1">
    <property type="nucleotide sequence ID" value="XM_002734619.2"/>
</dbReference>
<evidence type="ECO:0000259" key="12">
    <source>
        <dbReference type="Pfam" id="PF20258"/>
    </source>
</evidence>
<dbReference type="InterPro" id="IPR046884">
    <property type="entry name" value="MnmA-like_central"/>
</dbReference>
<evidence type="ECO:0000256" key="9">
    <source>
        <dbReference type="ARBA" id="ARBA00022884"/>
    </source>
</evidence>
<gene>
    <name evidence="15" type="primary">LOC100366403</name>
</gene>
<evidence type="ECO:0000256" key="6">
    <source>
        <dbReference type="ARBA" id="ARBA00022694"/>
    </source>
</evidence>
<evidence type="ECO:0000256" key="2">
    <source>
        <dbReference type="ARBA" id="ARBA00006191"/>
    </source>
</evidence>
<dbReference type="NCBIfam" id="TIGR00420">
    <property type="entry name" value="trmU"/>
    <property type="match status" value="1"/>
</dbReference>
<dbReference type="Gene3D" id="3.40.50.620">
    <property type="entry name" value="HUPs"/>
    <property type="match status" value="1"/>
</dbReference>
<evidence type="ECO:0000256" key="11">
    <source>
        <dbReference type="ARBA" id="ARBA00049564"/>
    </source>
</evidence>
<evidence type="ECO:0000256" key="7">
    <source>
        <dbReference type="ARBA" id="ARBA00022741"/>
    </source>
</evidence>
<sequence length="390" mass="43846">MAGRLLKHHIVCGMSGGVDSSVAALLLKRQGFRVTGLFMKNWDSLDESGICSTEGDYNDAQFVCDKLDIPLHQVSFVKEYWHDVFSNFLKEYENGTTPNPDILCNKLIKFDKFLNYAMKNFDAHALATGHYARTSGGYSVLTNPESVKKNGIALLKGLDANKDQTFFLSQISQNALQKTIFPLGELMKKEVKEIALRAGFERIVKKKESMGICFIGTRKFQSFIQEYLETASGNFVSVEDGTIMGDHKGCHLYTVGQRSNIGGQSQAWFICHKDSTTQTIYVAPGSHHPALFYQTMITEPLYWIRQSPPKLLEKKMFECDFRFQHVNVHPLVRCTVTVNDKQQGIISLQQPLRALTAGQFAVLYDEDECLGGARIMKTGPSLYELSKMCS</sequence>
<evidence type="ECO:0000256" key="4">
    <source>
        <dbReference type="ARBA" id="ARBA00022555"/>
    </source>
</evidence>
<dbReference type="Gene3D" id="2.30.30.280">
    <property type="entry name" value="Adenine nucleotide alpha hydrolases-like domains"/>
    <property type="match status" value="1"/>
</dbReference>
<evidence type="ECO:0000259" key="13">
    <source>
        <dbReference type="Pfam" id="PF20259"/>
    </source>
</evidence>
<dbReference type="Proteomes" id="UP000694865">
    <property type="component" value="Unplaced"/>
</dbReference>
<dbReference type="PANTHER" id="PTHR11933">
    <property type="entry name" value="TRNA 5-METHYLAMINOMETHYL-2-THIOURIDYLATE -METHYLTRANSFERASE"/>
    <property type="match status" value="1"/>
</dbReference>
<feature type="domain" description="tRNA-specific 2-thiouridylase MnmA-like C-terminal" evidence="12">
    <location>
        <begin position="294"/>
        <end position="375"/>
    </location>
</feature>
<dbReference type="Pfam" id="PF20258">
    <property type="entry name" value="tRNA_Me_trans_C"/>
    <property type="match status" value="1"/>
</dbReference>
<comment type="function">
    <text evidence="1">Catalyzes the 2-thiolation of uridine at the wobble position (U34) of mitochondrial tRNA(Lys), tRNA(Glu) and tRNA(Gln). Required for the formation of 5-taurinomethyl-2-thiouridine (tm5s2U) of mitochondrial tRNA(Lys), tRNA(Glu), and tRNA(Gln) at the wobble position. ATP is required to activate the C2 atom of the wobble base.</text>
</comment>
<feature type="domain" description="tRNA-specific 2-thiouridylase MnmA-like central" evidence="13">
    <location>
        <begin position="221"/>
        <end position="283"/>
    </location>
</feature>
<dbReference type="InterPro" id="IPR014729">
    <property type="entry name" value="Rossmann-like_a/b/a_fold"/>
</dbReference>
<dbReference type="EC" id="2.8.1.14" evidence="3"/>
<keyword evidence="10" id="KW-1015">Disulfide bond</keyword>
<dbReference type="GeneID" id="100366403"/>
<evidence type="ECO:0000256" key="5">
    <source>
        <dbReference type="ARBA" id="ARBA00022679"/>
    </source>
</evidence>
<keyword evidence="14" id="KW-1185">Reference proteome</keyword>
<evidence type="ECO:0000313" key="14">
    <source>
        <dbReference type="Proteomes" id="UP000694865"/>
    </source>
</evidence>
<protein>
    <recommendedName>
        <fullName evidence="3">tRNA-5-taurinomethyluridine 2-sulfurtransferase</fullName>
        <ecNumber evidence="3">2.8.1.14</ecNumber>
    </recommendedName>
</protein>
<dbReference type="PANTHER" id="PTHR11933:SF5">
    <property type="entry name" value="MITOCHONDRIAL TRNA-SPECIFIC 2-THIOURIDYLASE 1"/>
    <property type="match status" value="1"/>
</dbReference>
<dbReference type="SUPFAM" id="SSF52402">
    <property type="entry name" value="Adenine nucleotide alpha hydrolases-like"/>
    <property type="match status" value="1"/>
</dbReference>
<dbReference type="CDD" id="cd01998">
    <property type="entry name" value="MnmA_TRMU-like"/>
    <property type="match status" value="1"/>
</dbReference>
<keyword evidence="7" id="KW-0547">Nucleotide-binding</keyword>
<keyword evidence="9" id="KW-0694">RNA-binding</keyword>
<keyword evidence="8" id="KW-0067">ATP-binding</keyword>
<keyword evidence="5" id="KW-0808">Transferase</keyword>
<dbReference type="Pfam" id="PF03054">
    <property type="entry name" value="tRNA_Me_trans"/>
    <property type="match status" value="1"/>
</dbReference>
<comment type="similarity">
    <text evidence="2">Belongs to the MnmA/TRMU family.</text>
</comment>
<reference evidence="15" key="1">
    <citation type="submission" date="2025-08" db="UniProtKB">
        <authorList>
            <consortium name="RefSeq"/>
        </authorList>
    </citation>
    <scope>IDENTIFICATION</scope>
    <source>
        <tissue evidence="15">Testes</tissue>
    </source>
</reference>
<accession>A0ABM0GPU5</accession>
<keyword evidence="6" id="KW-0819">tRNA processing</keyword>
<keyword evidence="4" id="KW-0820">tRNA-binding</keyword>
<name>A0ABM0GPU5_SACKO</name>
<proteinExistence type="inferred from homology"/>
<dbReference type="Pfam" id="PF20259">
    <property type="entry name" value="tRNA_Me_trans_M"/>
    <property type="match status" value="1"/>
</dbReference>
<evidence type="ECO:0000313" key="15">
    <source>
        <dbReference type="RefSeq" id="XP_002734665.1"/>
    </source>
</evidence>
<comment type="catalytic activity">
    <reaction evidence="11">
        <text>5-taurinomethyluridine(34) in tRNA + S-sulfanyl-L-cysteinyl-[protein] + AH2 + ATP = 5-taurinomethyl-2-thiouridine(34) in tRNA + L-cysteinyl-[protein] + A + AMP + diphosphate + H(+)</text>
        <dbReference type="Rhea" id="RHEA:47040"/>
        <dbReference type="Rhea" id="RHEA-COMP:10131"/>
        <dbReference type="Rhea" id="RHEA-COMP:11726"/>
        <dbReference type="Rhea" id="RHEA-COMP:11732"/>
        <dbReference type="Rhea" id="RHEA-COMP:11733"/>
        <dbReference type="ChEBI" id="CHEBI:13193"/>
        <dbReference type="ChEBI" id="CHEBI:15378"/>
        <dbReference type="ChEBI" id="CHEBI:17499"/>
        <dbReference type="ChEBI" id="CHEBI:29950"/>
        <dbReference type="ChEBI" id="CHEBI:30616"/>
        <dbReference type="ChEBI" id="CHEBI:33019"/>
        <dbReference type="ChEBI" id="CHEBI:61963"/>
        <dbReference type="ChEBI" id="CHEBI:87171"/>
        <dbReference type="ChEBI" id="CHEBI:87172"/>
        <dbReference type="ChEBI" id="CHEBI:456215"/>
        <dbReference type="EC" id="2.8.1.14"/>
    </reaction>
</comment>
<dbReference type="InterPro" id="IPR046885">
    <property type="entry name" value="MnmA-like_C"/>
</dbReference>
<evidence type="ECO:0000256" key="1">
    <source>
        <dbReference type="ARBA" id="ARBA00003986"/>
    </source>
</evidence>
<evidence type="ECO:0000256" key="10">
    <source>
        <dbReference type="ARBA" id="ARBA00023157"/>
    </source>
</evidence>
<dbReference type="InterPro" id="IPR023382">
    <property type="entry name" value="MnmA-like_central_sf"/>
</dbReference>
<organism evidence="14 15">
    <name type="scientific">Saccoglossus kowalevskii</name>
    <name type="common">Acorn worm</name>
    <dbReference type="NCBI Taxonomy" id="10224"/>
    <lineage>
        <taxon>Eukaryota</taxon>
        <taxon>Metazoa</taxon>
        <taxon>Hemichordata</taxon>
        <taxon>Enteropneusta</taxon>
        <taxon>Harrimaniidae</taxon>
        <taxon>Saccoglossus</taxon>
    </lineage>
</organism>
<dbReference type="HAMAP" id="MF_00144">
    <property type="entry name" value="tRNA_thiouridyl_MnmA"/>
    <property type="match status" value="1"/>
</dbReference>
<dbReference type="InterPro" id="IPR004506">
    <property type="entry name" value="MnmA-like"/>
</dbReference>
<dbReference type="Gene3D" id="2.40.30.10">
    <property type="entry name" value="Translation factors"/>
    <property type="match status" value="1"/>
</dbReference>